<dbReference type="Gene3D" id="1.10.274.10">
    <property type="entry name" value="PtsI, HPr-binding domain"/>
    <property type="match status" value="1"/>
</dbReference>
<keyword evidence="11" id="KW-0479">Metal-binding</keyword>
<dbReference type="RefSeq" id="WP_258331519.1">
    <property type="nucleotide sequence ID" value="NZ_JAPTGG010000006.1"/>
</dbReference>
<dbReference type="InterPro" id="IPR023151">
    <property type="entry name" value="PEP_util_CS"/>
</dbReference>
<evidence type="ECO:0000256" key="4">
    <source>
        <dbReference type="ARBA" id="ARBA00007837"/>
    </source>
</evidence>
<dbReference type="Gene3D" id="3.50.30.10">
    <property type="entry name" value="Phosphohistidine domain"/>
    <property type="match status" value="1"/>
</dbReference>
<keyword evidence="16" id="KW-1185">Reference proteome</keyword>
<dbReference type="InterPro" id="IPR029016">
    <property type="entry name" value="GAF-like_dom_sf"/>
</dbReference>
<dbReference type="GO" id="GO:0005737">
    <property type="term" value="C:cytoplasm"/>
    <property type="evidence" value="ECO:0007669"/>
    <property type="project" value="UniProtKB-SubCell"/>
</dbReference>
<sequence>MDNNVLSELTRITTAVSYIDSPQEQVEMIVNSVSQSIGVDVCSLYQTDSNNNLVLLASHGLDASQPITIPQGKGLVGRVVESKHTLNVCSAPDHPSYFFVPKSGEEKFHGFCATPLVDHGVVVGVLVVQTVAPQLLDKASEAFLETLSSHLAIIVRTIHISDGLDDDSLGISCVAGSPGIGMGSAIIVSSRSVEEVKTAYAENPQQEKQSLKHLVATLNQQIDSDKATISQKNMGNIDEIFFAMQMFLKDPMFINLVETFIDTGYNLPSSLKKAVGQLISVFNAMEDVYLKAKADDIRYLGNRLYNLWLDEGGVKNIDTSKPYVLVGKQIDISHISEYSGDNLVAIVTGEGSLLSHVSVIANALSVPAVMGLSDKRLPSAGNQLIVDGYAGRLFVDPGPMIISAYNELANKESSKNAIYDELKNQPATTLDGVAVKLFVNTGLLADLSPGIKHGADGVGLYRTEIPFLIRDSFPTEDEQVQVYQKVLEAYQGKPVYMRTLDVGGDKQLPYFPLGIEENPALGWRGIRFSLDNIQLLITQLRAMLRASVGHNELHVLIPMVSSTQELDEFRDCLSKVMQQLSAEGYAVEMPKIGVMIEVPAAISQLPFWENKIDFISVGTNDLSQYLLALDRNNSRVANRFDHVHPAVLHELYRIINTAKSYRIPVSICGEMSSDPVAVLLLLGMGVTKFSLGSSKLPKIKYLIRHVVKQQAEALLQKALEKDNVIEIRKLANDFIQKINLAETL</sequence>
<dbReference type="EC" id="2.7.3.9" evidence="5"/>
<dbReference type="PANTHER" id="PTHR46244">
    <property type="entry name" value="PHOSPHOENOLPYRUVATE-PROTEIN PHOSPHOTRANSFERASE"/>
    <property type="match status" value="1"/>
</dbReference>
<dbReference type="GO" id="GO:0008965">
    <property type="term" value="F:phosphoenolpyruvate-protein phosphotransferase activity"/>
    <property type="evidence" value="ECO:0007669"/>
    <property type="project" value="UniProtKB-EC"/>
</dbReference>
<dbReference type="NCBIfam" id="TIGR01417">
    <property type="entry name" value="PTS_I_fam"/>
    <property type="match status" value="1"/>
</dbReference>
<dbReference type="InterPro" id="IPR008731">
    <property type="entry name" value="PTS_EIN"/>
</dbReference>
<dbReference type="GO" id="GO:0016301">
    <property type="term" value="F:kinase activity"/>
    <property type="evidence" value="ECO:0007669"/>
    <property type="project" value="UniProtKB-KW"/>
</dbReference>
<feature type="domain" description="GAF" evidence="14">
    <location>
        <begin position="21"/>
        <end position="165"/>
    </location>
</feature>
<dbReference type="InterPro" id="IPR006318">
    <property type="entry name" value="PTS_EI-like"/>
</dbReference>
<dbReference type="EMBL" id="JAPTGG010000006">
    <property type="protein sequence ID" value="MCZ0865374.1"/>
    <property type="molecule type" value="Genomic_DNA"/>
</dbReference>
<evidence type="ECO:0000256" key="2">
    <source>
        <dbReference type="ARBA" id="ARBA00001946"/>
    </source>
</evidence>
<accession>A0A9J6RKY6</accession>
<keyword evidence="12" id="KW-0418">Kinase</keyword>
<dbReference type="SUPFAM" id="SSF52009">
    <property type="entry name" value="Phosphohistidine domain"/>
    <property type="match status" value="1"/>
</dbReference>
<dbReference type="SMART" id="SM00065">
    <property type="entry name" value="GAF"/>
    <property type="match status" value="1"/>
</dbReference>
<proteinExistence type="inferred from homology"/>
<dbReference type="GO" id="GO:0009401">
    <property type="term" value="P:phosphoenolpyruvate-dependent sugar phosphotransferase system"/>
    <property type="evidence" value="ECO:0007669"/>
    <property type="project" value="UniProtKB-KW"/>
</dbReference>
<comment type="caution">
    <text evidence="15">The sequence shown here is derived from an EMBL/GenBank/DDBJ whole genome shotgun (WGS) entry which is preliminary data.</text>
</comment>
<evidence type="ECO:0000256" key="6">
    <source>
        <dbReference type="ARBA" id="ARBA00022448"/>
    </source>
</evidence>
<evidence type="ECO:0000256" key="10">
    <source>
        <dbReference type="ARBA" id="ARBA00022683"/>
    </source>
</evidence>
<dbReference type="Pfam" id="PF02896">
    <property type="entry name" value="PEP-utilizers_C"/>
    <property type="match status" value="1"/>
</dbReference>
<dbReference type="Pfam" id="PF05524">
    <property type="entry name" value="PEP-utilisers_N"/>
    <property type="match status" value="1"/>
</dbReference>
<dbReference type="PRINTS" id="PR01736">
    <property type="entry name" value="PHPHTRNFRASE"/>
</dbReference>
<keyword evidence="8" id="KW-0762">Sugar transport</keyword>
<dbReference type="InterPro" id="IPR050499">
    <property type="entry name" value="PEP-utilizing_PTS_enzyme"/>
</dbReference>
<dbReference type="InterPro" id="IPR040442">
    <property type="entry name" value="Pyrv_kinase-like_dom_sf"/>
</dbReference>
<evidence type="ECO:0000259" key="14">
    <source>
        <dbReference type="SMART" id="SM00065"/>
    </source>
</evidence>
<keyword evidence="6" id="KW-0813">Transport</keyword>
<evidence type="ECO:0000313" key="16">
    <source>
        <dbReference type="Proteomes" id="UP001069090"/>
    </source>
</evidence>
<keyword evidence="10" id="KW-0598">Phosphotransferase system</keyword>
<dbReference type="GO" id="GO:0046872">
    <property type="term" value="F:metal ion binding"/>
    <property type="evidence" value="ECO:0007669"/>
    <property type="project" value="UniProtKB-KW"/>
</dbReference>
<dbReference type="AlphaFoldDB" id="A0A9J6RKY6"/>
<dbReference type="SUPFAM" id="SSF47831">
    <property type="entry name" value="Enzyme I of the PEP:sugar phosphotransferase system HPr-binding (sub)domain"/>
    <property type="match status" value="1"/>
</dbReference>
<comment type="catalytic activity">
    <reaction evidence="1">
        <text>L-histidyl-[protein] + phosphoenolpyruvate = N(pros)-phospho-L-histidyl-[protein] + pyruvate</text>
        <dbReference type="Rhea" id="RHEA:23880"/>
        <dbReference type="Rhea" id="RHEA-COMP:9745"/>
        <dbReference type="Rhea" id="RHEA-COMP:9746"/>
        <dbReference type="ChEBI" id="CHEBI:15361"/>
        <dbReference type="ChEBI" id="CHEBI:29979"/>
        <dbReference type="ChEBI" id="CHEBI:58702"/>
        <dbReference type="ChEBI" id="CHEBI:64837"/>
        <dbReference type="EC" id="2.7.3.9"/>
    </reaction>
</comment>
<keyword evidence="7" id="KW-0963">Cytoplasm</keyword>
<dbReference type="InterPro" id="IPR003018">
    <property type="entry name" value="GAF"/>
</dbReference>
<dbReference type="PROSITE" id="PS00742">
    <property type="entry name" value="PEP_ENZYMES_2"/>
    <property type="match status" value="1"/>
</dbReference>
<dbReference type="Pfam" id="PF00391">
    <property type="entry name" value="PEP-utilizers"/>
    <property type="match status" value="1"/>
</dbReference>
<dbReference type="InterPro" id="IPR015813">
    <property type="entry name" value="Pyrv/PenolPyrv_kinase-like_dom"/>
</dbReference>
<comment type="subcellular location">
    <subcellularLocation>
        <location evidence="3">Cytoplasm</location>
    </subcellularLocation>
</comment>
<name>A0A9J6RKY6_9GAMM</name>
<dbReference type="SUPFAM" id="SSF51621">
    <property type="entry name" value="Phosphoenolpyruvate/pyruvate domain"/>
    <property type="match status" value="1"/>
</dbReference>
<dbReference type="InterPro" id="IPR008279">
    <property type="entry name" value="PEP-util_enz_mobile_dom"/>
</dbReference>
<dbReference type="Gene3D" id="3.30.450.40">
    <property type="match status" value="1"/>
</dbReference>
<reference evidence="15 16" key="1">
    <citation type="submission" date="2022-12" db="EMBL/GenBank/DDBJ databases">
        <title>Dasania phycosphaerae sp. nov., isolated from particulate material of the south coast of Korea.</title>
        <authorList>
            <person name="Jiang Y."/>
        </authorList>
    </citation>
    <scope>NUCLEOTIDE SEQUENCE [LARGE SCALE GENOMIC DNA]</scope>
    <source>
        <strain evidence="15 16">GY-19</strain>
    </source>
</reference>
<evidence type="ECO:0000256" key="9">
    <source>
        <dbReference type="ARBA" id="ARBA00022679"/>
    </source>
</evidence>
<organism evidence="15 16">
    <name type="scientific">Dasania phycosphaerae</name>
    <dbReference type="NCBI Taxonomy" id="2950436"/>
    <lineage>
        <taxon>Bacteria</taxon>
        <taxon>Pseudomonadati</taxon>
        <taxon>Pseudomonadota</taxon>
        <taxon>Gammaproteobacteria</taxon>
        <taxon>Cellvibrionales</taxon>
        <taxon>Spongiibacteraceae</taxon>
        <taxon>Dasania</taxon>
    </lineage>
</organism>
<keyword evidence="13" id="KW-0460">Magnesium</keyword>
<dbReference type="InterPro" id="IPR036637">
    <property type="entry name" value="Phosphohistidine_dom_sf"/>
</dbReference>
<evidence type="ECO:0000256" key="12">
    <source>
        <dbReference type="ARBA" id="ARBA00022777"/>
    </source>
</evidence>
<evidence type="ECO:0000256" key="8">
    <source>
        <dbReference type="ARBA" id="ARBA00022597"/>
    </source>
</evidence>
<evidence type="ECO:0000256" key="11">
    <source>
        <dbReference type="ARBA" id="ARBA00022723"/>
    </source>
</evidence>
<protein>
    <recommendedName>
        <fullName evidence="5">phosphoenolpyruvate--protein phosphotransferase</fullName>
        <ecNumber evidence="5">2.7.3.9</ecNumber>
    </recommendedName>
</protein>
<keyword evidence="9 15" id="KW-0808">Transferase</keyword>
<evidence type="ECO:0000256" key="7">
    <source>
        <dbReference type="ARBA" id="ARBA00022490"/>
    </source>
</evidence>
<evidence type="ECO:0000313" key="15">
    <source>
        <dbReference type="EMBL" id="MCZ0865374.1"/>
    </source>
</evidence>
<evidence type="ECO:0000256" key="3">
    <source>
        <dbReference type="ARBA" id="ARBA00004496"/>
    </source>
</evidence>
<dbReference type="InterPro" id="IPR036618">
    <property type="entry name" value="PtsI_HPr-bd_sf"/>
</dbReference>
<dbReference type="Gene3D" id="3.20.20.60">
    <property type="entry name" value="Phosphoenolpyruvate-binding domains"/>
    <property type="match status" value="1"/>
</dbReference>
<comment type="cofactor">
    <cofactor evidence="2">
        <name>Mg(2+)</name>
        <dbReference type="ChEBI" id="CHEBI:18420"/>
    </cofactor>
</comment>
<dbReference type="PANTHER" id="PTHR46244:SF1">
    <property type="entry name" value="PHOSPHOENOLPYRUVATE-DEPENDENT PHOSPHOTRANSFERASE SYSTEM"/>
    <property type="match status" value="1"/>
</dbReference>
<dbReference type="Pfam" id="PF01590">
    <property type="entry name" value="GAF"/>
    <property type="match status" value="1"/>
</dbReference>
<evidence type="ECO:0000256" key="1">
    <source>
        <dbReference type="ARBA" id="ARBA00000683"/>
    </source>
</evidence>
<gene>
    <name evidence="15" type="primary">ptsP</name>
    <name evidence="15" type="ORF">O0V09_09190</name>
</gene>
<dbReference type="Proteomes" id="UP001069090">
    <property type="component" value="Unassembled WGS sequence"/>
</dbReference>
<dbReference type="InterPro" id="IPR000121">
    <property type="entry name" value="PEP_util_C"/>
</dbReference>
<evidence type="ECO:0000256" key="13">
    <source>
        <dbReference type="ARBA" id="ARBA00022842"/>
    </source>
</evidence>
<dbReference type="NCBIfam" id="NF008283">
    <property type="entry name" value="PRK11061.1"/>
    <property type="match status" value="1"/>
</dbReference>
<dbReference type="SUPFAM" id="SSF55781">
    <property type="entry name" value="GAF domain-like"/>
    <property type="match status" value="1"/>
</dbReference>
<evidence type="ECO:0000256" key="5">
    <source>
        <dbReference type="ARBA" id="ARBA00012232"/>
    </source>
</evidence>
<comment type="similarity">
    <text evidence="4">Belongs to the PEP-utilizing enzyme family.</text>
</comment>